<evidence type="ECO:0000313" key="1">
    <source>
        <dbReference type="EMBL" id="MCK8781077.1"/>
    </source>
</evidence>
<dbReference type="Proteomes" id="UP001202827">
    <property type="component" value="Unassembled WGS sequence"/>
</dbReference>
<dbReference type="EMBL" id="JALPRY010000015">
    <property type="protein sequence ID" value="MCK8781077.1"/>
    <property type="molecule type" value="Genomic_DNA"/>
</dbReference>
<sequence length="55" mass="6258">MADVTDASCLNCDTMRERSDRIDMTQAGHEALDLIDNSLERRELGEAQPRFEPHP</sequence>
<name>A0ABT0IT68_9HYPH</name>
<accession>A0ABT0IT68</accession>
<organism evidence="1 2">
    <name type="scientific">Neorhizobium turbinariae</name>
    <dbReference type="NCBI Taxonomy" id="2937795"/>
    <lineage>
        <taxon>Bacteria</taxon>
        <taxon>Pseudomonadati</taxon>
        <taxon>Pseudomonadota</taxon>
        <taxon>Alphaproteobacteria</taxon>
        <taxon>Hyphomicrobiales</taxon>
        <taxon>Rhizobiaceae</taxon>
        <taxon>Rhizobium/Agrobacterium group</taxon>
        <taxon>Neorhizobium</taxon>
    </lineage>
</organism>
<proteinExistence type="predicted"/>
<evidence type="ECO:0000313" key="2">
    <source>
        <dbReference type="Proteomes" id="UP001202827"/>
    </source>
</evidence>
<dbReference type="RefSeq" id="WP_248683653.1">
    <property type="nucleotide sequence ID" value="NZ_JALPRY010000015.1"/>
</dbReference>
<reference evidence="1 2" key="1">
    <citation type="submission" date="2022-04" db="EMBL/GenBank/DDBJ databases">
        <title>Rhizobium coralii sp. nov., isolated from coral Turbinaria peltata.</title>
        <authorList>
            <person name="Sun H."/>
        </authorList>
    </citation>
    <scope>NUCLEOTIDE SEQUENCE [LARGE SCALE GENOMIC DNA]</scope>
    <source>
        <strain evidence="1 2">NTR19</strain>
    </source>
</reference>
<protein>
    <submittedName>
        <fullName evidence="1">Uncharacterized protein</fullName>
    </submittedName>
</protein>
<comment type="caution">
    <text evidence="1">The sequence shown here is derived from an EMBL/GenBank/DDBJ whole genome shotgun (WGS) entry which is preliminary data.</text>
</comment>
<gene>
    <name evidence="1" type="ORF">M0654_13910</name>
</gene>
<keyword evidence="2" id="KW-1185">Reference proteome</keyword>